<protein>
    <recommendedName>
        <fullName evidence="12">Oxidized purine nucleoside triphosphate hydrolase</fullName>
        <ecNumber evidence="11">3.6.1.56</ecNumber>
    </recommendedName>
    <alternativeName>
        <fullName evidence="16">2-hydroxy-dATP diphosphatase</fullName>
    </alternativeName>
    <alternativeName>
        <fullName evidence="15">7,8-dihydro-8-oxoguanine triphosphatase</fullName>
    </alternativeName>
    <alternativeName>
        <fullName evidence="14">8-oxo-dGTPase</fullName>
    </alternativeName>
    <alternativeName>
        <fullName evidence="17">Methylated purine nucleoside triphosphate hydrolase</fullName>
    </alternativeName>
    <alternativeName>
        <fullName evidence="13">Nucleoside diphosphate-linked moiety X motif 1</fullName>
    </alternativeName>
</protein>
<comment type="function">
    <text evidence="21">Oxidized purine nucleoside triphosphate hydrolase which is a prominent sanitizer of the oxidized nucleotide pool. Catalyzes the hydrolysis of 2-oxo-dATP (2-hydroxy-dATP) into 2-oxo-dAMP. Also has a significant hydrolase activity toward 2-oxo-ATP, 8-oxo-dGTP and 8-oxo-dATP. Through the hydrolysis of oxidized purine nucleoside triphosphates, prevents their incorporation into DNA and the subsequent transversions A:T to C:G and G:C to T:A. Also catalyzes the hydrolysis of methylated purine nucleoside triphosphate preventing their integration into DNA. Through this antimutagenic activity protects cells from oxidative stress.</text>
</comment>
<comment type="catalytic activity">
    <reaction evidence="9">
        <text>8-oxo-dGTP + H2O = 8-oxo-dGMP + diphosphate + H(+)</text>
        <dbReference type="Rhea" id="RHEA:31575"/>
        <dbReference type="ChEBI" id="CHEBI:15377"/>
        <dbReference type="ChEBI" id="CHEBI:15378"/>
        <dbReference type="ChEBI" id="CHEBI:33019"/>
        <dbReference type="ChEBI" id="CHEBI:63224"/>
        <dbReference type="ChEBI" id="CHEBI:77896"/>
    </reaction>
    <physiologicalReaction direction="left-to-right" evidence="9">
        <dbReference type="Rhea" id="RHEA:31576"/>
    </physiologicalReaction>
</comment>
<evidence type="ECO:0000256" key="6">
    <source>
        <dbReference type="ARBA" id="ARBA00022842"/>
    </source>
</evidence>
<feature type="domain" description="Nudix hydrolase" evidence="22">
    <location>
        <begin position="4"/>
        <end position="135"/>
    </location>
</feature>
<dbReference type="PROSITE" id="PS51462">
    <property type="entry name" value="NUDIX"/>
    <property type="match status" value="1"/>
</dbReference>
<comment type="similarity">
    <text evidence="2">Belongs to the Nudix hydrolase family.</text>
</comment>
<dbReference type="CDD" id="cd03427">
    <property type="entry name" value="NUDIX_MTH1_Nudt1"/>
    <property type="match status" value="1"/>
</dbReference>
<dbReference type="PRINTS" id="PR01403">
    <property type="entry name" value="8OXTPHPHTASE"/>
</dbReference>
<dbReference type="PANTHER" id="PTHR43758:SF2">
    <property type="entry name" value="OXIDIZED PURINE NUCLEOSIDE TRIPHOSPHATE HYDROLASE"/>
    <property type="match status" value="1"/>
</dbReference>
<evidence type="ECO:0000256" key="8">
    <source>
        <dbReference type="ARBA" id="ARBA00024459"/>
    </source>
</evidence>
<evidence type="ECO:0000313" key="24">
    <source>
        <dbReference type="RefSeq" id="XP_002733265.1"/>
    </source>
</evidence>
<evidence type="ECO:0000256" key="20">
    <source>
        <dbReference type="ARBA" id="ARBA00049032"/>
    </source>
</evidence>
<evidence type="ECO:0000313" key="23">
    <source>
        <dbReference type="Proteomes" id="UP000694865"/>
    </source>
</evidence>
<comment type="catalytic activity">
    <reaction evidence="19">
        <text>O(6)-methyl-dGTP + H2O = O(6)-methyl-dGMP + diphosphate + H(+)</text>
        <dbReference type="Rhea" id="RHEA:67600"/>
        <dbReference type="ChEBI" id="CHEBI:15377"/>
        <dbReference type="ChEBI" id="CHEBI:15378"/>
        <dbReference type="ChEBI" id="CHEBI:33019"/>
        <dbReference type="ChEBI" id="CHEBI:169974"/>
        <dbReference type="ChEBI" id="CHEBI:169975"/>
    </reaction>
    <physiologicalReaction direction="left-to-right" evidence="19">
        <dbReference type="Rhea" id="RHEA:67601"/>
    </physiologicalReaction>
</comment>
<evidence type="ECO:0000256" key="11">
    <source>
        <dbReference type="ARBA" id="ARBA00026103"/>
    </source>
</evidence>
<keyword evidence="5" id="KW-0378">Hydrolase</keyword>
<evidence type="ECO:0000256" key="7">
    <source>
        <dbReference type="ARBA" id="ARBA00024448"/>
    </source>
</evidence>
<evidence type="ECO:0000256" key="15">
    <source>
        <dbReference type="ARBA" id="ARBA00030682"/>
    </source>
</evidence>
<comment type="catalytic activity">
    <reaction evidence="7">
        <text>8-oxo-dATP + H2O = 8-oxo-dAMP + diphosphate + H(+)</text>
        <dbReference type="Rhea" id="RHEA:65396"/>
        <dbReference type="ChEBI" id="CHEBI:15377"/>
        <dbReference type="ChEBI" id="CHEBI:15378"/>
        <dbReference type="ChEBI" id="CHEBI:33019"/>
        <dbReference type="ChEBI" id="CHEBI:71361"/>
        <dbReference type="ChEBI" id="CHEBI:172871"/>
    </reaction>
    <physiologicalReaction direction="left-to-right" evidence="7">
        <dbReference type="Rhea" id="RHEA:65397"/>
    </physiologicalReaction>
</comment>
<dbReference type="InterPro" id="IPR000086">
    <property type="entry name" value="NUDIX_hydrolase_dom"/>
</dbReference>
<comment type="cofactor">
    <cofactor evidence="1">
        <name>Mg(2+)</name>
        <dbReference type="ChEBI" id="CHEBI:18420"/>
    </cofactor>
</comment>
<keyword evidence="4" id="KW-0479">Metal-binding</keyword>
<evidence type="ECO:0000256" key="19">
    <source>
        <dbReference type="ARBA" id="ARBA00048894"/>
    </source>
</evidence>
<name>A0ABM0GML8_SACKO</name>
<reference evidence="24" key="1">
    <citation type="submission" date="2025-08" db="UniProtKB">
        <authorList>
            <consortium name="RefSeq"/>
        </authorList>
    </citation>
    <scope>IDENTIFICATION</scope>
    <source>
        <tissue evidence="24">Testes</tissue>
    </source>
</reference>
<dbReference type="Pfam" id="PF00293">
    <property type="entry name" value="NUDIX"/>
    <property type="match status" value="1"/>
</dbReference>
<evidence type="ECO:0000259" key="22">
    <source>
        <dbReference type="PROSITE" id="PS51462"/>
    </source>
</evidence>
<evidence type="ECO:0000256" key="14">
    <source>
        <dbReference type="ARBA" id="ARBA00030634"/>
    </source>
</evidence>
<comment type="catalytic activity">
    <reaction evidence="20">
        <text>N(6)-methyl-dATP + H2O = N(6)-methyl-dAMP + diphosphate + H(+)</text>
        <dbReference type="Rhea" id="RHEA:67604"/>
        <dbReference type="ChEBI" id="CHEBI:15377"/>
        <dbReference type="ChEBI" id="CHEBI:15378"/>
        <dbReference type="ChEBI" id="CHEBI:33019"/>
        <dbReference type="ChEBI" id="CHEBI:169976"/>
        <dbReference type="ChEBI" id="CHEBI:172872"/>
    </reaction>
    <physiologicalReaction direction="left-to-right" evidence="20">
        <dbReference type="Rhea" id="RHEA:67605"/>
    </physiologicalReaction>
</comment>
<dbReference type="InterPro" id="IPR015797">
    <property type="entry name" value="NUDIX_hydrolase-like_dom_sf"/>
</dbReference>
<sequence>MSNSFTKKVLTLVFIQQQTKILLGLKKRGFGRGKWNGFGGKVEPGESIKQAAHRELNEECSITSENLERIGLIDFEFEDDPQVLEVHVYKSNSYKGQVIESEEMQPQWFEVDSLPFNQMWLDDEHWFPYMLRGVNFYGYFLYKGHNTILSHRVEQVDTITSYFQQFRSS</sequence>
<dbReference type="SUPFAM" id="SSF55811">
    <property type="entry name" value="Nudix"/>
    <property type="match status" value="1"/>
</dbReference>
<evidence type="ECO:0000256" key="12">
    <source>
        <dbReference type="ARBA" id="ARBA00026218"/>
    </source>
</evidence>
<evidence type="ECO:0000256" key="13">
    <source>
        <dbReference type="ARBA" id="ARBA00029673"/>
    </source>
</evidence>
<evidence type="ECO:0000256" key="1">
    <source>
        <dbReference type="ARBA" id="ARBA00001946"/>
    </source>
</evidence>
<comment type="catalytic activity">
    <reaction evidence="18">
        <text>N(6)-methyl-ATP + H2O = N(6)-methyl-AMP + diphosphate + H(+)</text>
        <dbReference type="Rhea" id="RHEA:67608"/>
        <dbReference type="ChEBI" id="CHEBI:15377"/>
        <dbReference type="ChEBI" id="CHEBI:15378"/>
        <dbReference type="ChEBI" id="CHEBI:33019"/>
        <dbReference type="ChEBI" id="CHEBI:144842"/>
        <dbReference type="ChEBI" id="CHEBI:172873"/>
    </reaction>
    <physiologicalReaction direction="left-to-right" evidence="18">
        <dbReference type="Rhea" id="RHEA:67609"/>
    </physiologicalReaction>
</comment>
<evidence type="ECO:0000256" key="4">
    <source>
        <dbReference type="ARBA" id="ARBA00022723"/>
    </source>
</evidence>
<gene>
    <name evidence="24" type="primary">LOC100370250</name>
</gene>
<dbReference type="InterPro" id="IPR003563">
    <property type="entry name" value="8ODP"/>
</dbReference>
<evidence type="ECO:0000256" key="16">
    <source>
        <dbReference type="ARBA" id="ARBA00031927"/>
    </source>
</evidence>
<dbReference type="Gene3D" id="3.90.79.10">
    <property type="entry name" value="Nucleoside Triphosphate Pyrophosphohydrolase"/>
    <property type="match status" value="1"/>
</dbReference>
<evidence type="ECO:0000256" key="5">
    <source>
        <dbReference type="ARBA" id="ARBA00022801"/>
    </source>
</evidence>
<dbReference type="EC" id="3.6.1.56" evidence="11"/>
<dbReference type="GeneID" id="100370250"/>
<evidence type="ECO:0000256" key="3">
    <source>
        <dbReference type="ARBA" id="ARBA00011245"/>
    </source>
</evidence>
<evidence type="ECO:0000256" key="10">
    <source>
        <dbReference type="ARBA" id="ARBA00024596"/>
    </source>
</evidence>
<dbReference type="RefSeq" id="XP_002733265.1">
    <property type="nucleotide sequence ID" value="XM_002733219.2"/>
</dbReference>
<comment type="subunit">
    <text evidence="3">Monomer.</text>
</comment>
<dbReference type="PANTHER" id="PTHR43758">
    <property type="entry name" value="7,8-DIHYDRO-8-OXOGUANINE TRIPHOSPHATASE"/>
    <property type="match status" value="1"/>
</dbReference>
<evidence type="ECO:0000256" key="2">
    <source>
        <dbReference type="ARBA" id="ARBA00005582"/>
    </source>
</evidence>
<organism evidence="23 24">
    <name type="scientific">Saccoglossus kowalevskii</name>
    <name type="common">Acorn worm</name>
    <dbReference type="NCBI Taxonomy" id="10224"/>
    <lineage>
        <taxon>Eukaryota</taxon>
        <taxon>Metazoa</taxon>
        <taxon>Hemichordata</taxon>
        <taxon>Enteropneusta</taxon>
        <taxon>Harrimaniidae</taxon>
        <taxon>Saccoglossus</taxon>
    </lineage>
</organism>
<evidence type="ECO:0000256" key="17">
    <source>
        <dbReference type="ARBA" id="ARBA00032071"/>
    </source>
</evidence>
<evidence type="ECO:0000256" key="18">
    <source>
        <dbReference type="ARBA" id="ARBA00048002"/>
    </source>
</evidence>
<comment type="catalytic activity">
    <reaction evidence="10">
        <text>2-oxo-ATP + H2O = 2-oxo-AMP + diphosphate + H(+)</text>
        <dbReference type="Rhea" id="RHEA:67392"/>
        <dbReference type="ChEBI" id="CHEBI:15377"/>
        <dbReference type="ChEBI" id="CHEBI:15378"/>
        <dbReference type="ChEBI" id="CHEBI:33019"/>
        <dbReference type="ChEBI" id="CHEBI:71395"/>
        <dbReference type="ChEBI" id="CHEBI:172878"/>
    </reaction>
    <physiologicalReaction direction="left-to-right" evidence="10">
        <dbReference type="Rhea" id="RHEA:67393"/>
    </physiologicalReaction>
</comment>
<evidence type="ECO:0000256" key="21">
    <source>
        <dbReference type="ARBA" id="ARBA00053094"/>
    </source>
</evidence>
<dbReference type="Proteomes" id="UP000694865">
    <property type="component" value="Unplaced"/>
</dbReference>
<evidence type="ECO:0000256" key="9">
    <source>
        <dbReference type="ARBA" id="ARBA00024486"/>
    </source>
</evidence>
<keyword evidence="23" id="KW-1185">Reference proteome</keyword>
<comment type="catalytic activity">
    <reaction evidence="8">
        <text>2-oxo-dATP + H2O = 2-oxo-dAMP + diphosphate + H(+)</text>
        <dbReference type="Rhea" id="RHEA:31583"/>
        <dbReference type="ChEBI" id="CHEBI:15377"/>
        <dbReference type="ChEBI" id="CHEBI:15378"/>
        <dbReference type="ChEBI" id="CHEBI:33019"/>
        <dbReference type="ChEBI" id="CHEBI:63212"/>
        <dbReference type="ChEBI" id="CHEBI:77897"/>
        <dbReference type="EC" id="3.6.1.56"/>
    </reaction>
    <physiologicalReaction direction="left-to-right" evidence="8">
        <dbReference type="Rhea" id="RHEA:31584"/>
    </physiologicalReaction>
</comment>
<keyword evidence="6" id="KW-0460">Magnesium</keyword>
<accession>A0ABM0GML8</accession>
<proteinExistence type="inferred from homology"/>